<dbReference type="VEuPathDB" id="TriTrypDB:ADEAN_000736800"/>
<dbReference type="GO" id="GO:0005801">
    <property type="term" value="C:cis-Golgi network"/>
    <property type="evidence" value="ECO:0007669"/>
    <property type="project" value="TreeGrafter"/>
</dbReference>
<dbReference type="InterPro" id="IPR037992">
    <property type="entry name" value="TRAPPC6/Trs33"/>
</dbReference>
<reference evidence="3 4" key="1">
    <citation type="submission" date="2020-08" db="EMBL/GenBank/DDBJ databases">
        <authorList>
            <person name="Newling K."/>
            <person name="Davey J."/>
            <person name="Forrester S."/>
        </authorList>
    </citation>
    <scope>NUCLEOTIDE SEQUENCE [LARGE SCALE GENOMIC DNA]</scope>
    <source>
        <strain evidence="4">Crithidia deanei Carvalho (ATCC PRA-265)</strain>
    </source>
</reference>
<dbReference type="PANTHER" id="PTHR12817">
    <property type="entry name" value="TRAFFICKING PROTEIN PARTICLE COMPLEX SUBUNIT 6B"/>
    <property type="match status" value="1"/>
</dbReference>
<dbReference type="GO" id="GO:0030008">
    <property type="term" value="C:TRAPP complex"/>
    <property type="evidence" value="ECO:0007669"/>
    <property type="project" value="TreeGrafter"/>
</dbReference>
<sequence>MSVSESAASFLNLELIILLCDVAKVYKIPVVIDDSLGEVVSARTQLLDSKGFLIGSQITERLLVRESTWSSTPSDVARFVGNNFWTAVFGKKVDSVKVTSNVFHLREKNFRWLQGFSKKSEGSEQISVNDAPFAGDDHSVTRNDVVDFVVGMLKGATFLLYDESTVSVKGSCTADGETHFILTF</sequence>
<dbReference type="Gene3D" id="3.30.1380.20">
    <property type="entry name" value="Trafficking protein particle complex subunit 3"/>
    <property type="match status" value="1"/>
</dbReference>
<keyword evidence="4" id="KW-1185">Reference proteome</keyword>
<dbReference type="OrthoDB" id="10254842at2759"/>
<dbReference type="Pfam" id="PF04051">
    <property type="entry name" value="TRAPP"/>
    <property type="match status" value="1"/>
</dbReference>
<dbReference type="Proteomes" id="UP000515908">
    <property type="component" value="Chromosome 15"/>
</dbReference>
<evidence type="ECO:0000256" key="2">
    <source>
        <dbReference type="SAM" id="SignalP"/>
    </source>
</evidence>
<comment type="similarity">
    <text evidence="1">Belongs to the TRAPP small subunits family. BET3 subfamily.</text>
</comment>
<dbReference type="EMBL" id="LR877159">
    <property type="protein sequence ID" value="CAD2219855.1"/>
    <property type="molecule type" value="Genomic_DNA"/>
</dbReference>
<feature type="chain" id="PRO_5028878956" evidence="2">
    <location>
        <begin position="28"/>
        <end position="184"/>
    </location>
</feature>
<keyword evidence="2" id="KW-0732">Signal</keyword>
<protein>
    <submittedName>
        <fullName evidence="3">Transport protein particle (TRAPP) component, putative</fullName>
    </submittedName>
</protein>
<proteinExistence type="inferred from homology"/>
<name>A0A7G2CKD8_9TRYP</name>
<evidence type="ECO:0000313" key="4">
    <source>
        <dbReference type="Proteomes" id="UP000515908"/>
    </source>
</evidence>
<gene>
    <name evidence="3" type="ORF">ADEAN_000736800</name>
</gene>
<dbReference type="PANTHER" id="PTHR12817:SF0">
    <property type="entry name" value="GEO08327P1"/>
    <property type="match status" value="1"/>
</dbReference>
<evidence type="ECO:0000256" key="1">
    <source>
        <dbReference type="ARBA" id="ARBA00006218"/>
    </source>
</evidence>
<organism evidence="3 4">
    <name type="scientific">Angomonas deanei</name>
    <dbReference type="NCBI Taxonomy" id="59799"/>
    <lineage>
        <taxon>Eukaryota</taxon>
        <taxon>Discoba</taxon>
        <taxon>Euglenozoa</taxon>
        <taxon>Kinetoplastea</taxon>
        <taxon>Metakinetoplastina</taxon>
        <taxon>Trypanosomatida</taxon>
        <taxon>Trypanosomatidae</taxon>
        <taxon>Strigomonadinae</taxon>
        <taxon>Angomonas</taxon>
    </lineage>
</organism>
<evidence type="ECO:0000313" key="3">
    <source>
        <dbReference type="EMBL" id="CAD2219855.1"/>
    </source>
</evidence>
<feature type="signal peptide" evidence="2">
    <location>
        <begin position="1"/>
        <end position="27"/>
    </location>
</feature>
<dbReference type="InterPro" id="IPR007194">
    <property type="entry name" value="TRAPP_component"/>
</dbReference>
<dbReference type="GO" id="GO:0006888">
    <property type="term" value="P:endoplasmic reticulum to Golgi vesicle-mediated transport"/>
    <property type="evidence" value="ECO:0007669"/>
    <property type="project" value="TreeGrafter"/>
</dbReference>
<accession>A0A7G2CKD8</accession>
<dbReference type="AlphaFoldDB" id="A0A7G2CKD8"/>
<dbReference type="CDD" id="cd14944">
    <property type="entry name" value="TRAPPC6A_Trs33"/>
    <property type="match status" value="1"/>
</dbReference>
<dbReference type="SUPFAM" id="SSF111126">
    <property type="entry name" value="Ligand-binding domain in the NO signalling and Golgi transport"/>
    <property type="match status" value="1"/>
</dbReference>
<dbReference type="GO" id="GO:0005802">
    <property type="term" value="C:trans-Golgi network"/>
    <property type="evidence" value="ECO:0007669"/>
    <property type="project" value="TreeGrafter"/>
</dbReference>
<dbReference type="InterPro" id="IPR024096">
    <property type="entry name" value="NO_sig/Golgi_transp_ligand-bd"/>
</dbReference>